<accession>A0A6J8DC45</accession>
<proteinExistence type="predicted"/>
<dbReference type="Proteomes" id="UP000507470">
    <property type="component" value="Unassembled WGS sequence"/>
</dbReference>
<dbReference type="EMBL" id="CACVKT020007001">
    <property type="protein sequence ID" value="CAC5404674.1"/>
    <property type="molecule type" value="Genomic_DNA"/>
</dbReference>
<name>A0A6J8DC45_MYTCO</name>
<evidence type="ECO:0000313" key="2">
    <source>
        <dbReference type="Proteomes" id="UP000507470"/>
    </source>
</evidence>
<evidence type="ECO:0000313" key="1">
    <source>
        <dbReference type="EMBL" id="CAC5404674.1"/>
    </source>
</evidence>
<keyword evidence="2" id="KW-1185">Reference proteome</keyword>
<dbReference type="AlphaFoldDB" id="A0A6J8DC45"/>
<reference evidence="1 2" key="1">
    <citation type="submission" date="2020-06" db="EMBL/GenBank/DDBJ databases">
        <authorList>
            <person name="Li R."/>
            <person name="Bekaert M."/>
        </authorList>
    </citation>
    <scope>NUCLEOTIDE SEQUENCE [LARGE SCALE GENOMIC DNA]</scope>
    <source>
        <strain evidence="2">wild</strain>
    </source>
</reference>
<protein>
    <submittedName>
        <fullName evidence="1">Uncharacterized protein</fullName>
    </submittedName>
</protein>
<gene>
    <name evidence="1" type="ORF">MCOR_38432</name>
</gene>
<sequence>MEIKKSSVRSEEIQVNVSLEECDEDMLLPLSSTAHKLDVNRMFLPDKDFIVFIKVKNQLRCYIINGRCVTMAIPFELPSTSSVTCKVLCACRRKRIYESVWIATTESHSKIIHFKTILSLLDTYRLYNPAIAFETRKVTPNMQPIQYFYRNKSKEYLDVIMKQLKGEMRPYVKSDGGD</sequence>
<organism evidence="1 2">
    <name type="scientific">Mytilus coruscus</name>
    <name type="common">Sea mussel</name>
    <dbReference type="NCBI Taxonomy" id="42192"/>
    <lineage>
        <taxon>Eukaryota</taxon>
        <taxon>Metazoa</taxon>
        <taxon>Spiralia</taxon>
        <taxon>Lophotrochozoa</taxon>
        <taxon>Mollusca</taxon>
        <taxon>Bivalvia</taxon>
        <taxon>Autobranchia</taxon>
        <taxon>Pteriomorphia</taxon>
        <taxon>Mytilida</taxon>
        <taxon>Mytiloidea</taxon>
        <taxon>Mytilidae</taxon>
        <taxon>Mytilinae</taxon>
        <taxon>Mytilus</taxon>
    </lineage>
</organism>